<accession>A0A6J7CT61</accession>
<dbReference type="SMART" id="SM01004">
    <property type="entry name" value="ALAD"/>
    <property type="match status" value="1"/>
</dbReference>
<dbReference type="AlphaFoldDB" id="A0A6J7CT61"/>
<evidence type="ECO:0000256" key="7">
    <source>
        <dbReference type="ARBA" id="ARBA00023244"/>
    </source>
</evidence>
<name>A0A6J7CT61_9ZZZZ</name>
<dbReference type="CDD" id="cd00384">
    <property type="entry name" value="ALAD_PBGS"/>
    <property type="match status" value="1"/>
</dbReference>
<proteinExistence type="inferred from homology"/>
<gene>
    <name evidence="10" type="ORF">UFOPK3423_00083</name>
</gene>
<dbReference type="EMBL" id="CAFBLQ010000005">
    <property type="protein sequence ID" value="CAB4858183.1"/>
    <property type="molecule type" value="Genomic_DNA"/>
</dbReference>
<evidence type="ECO:0000256" key="5">
    <source>
        <dbReference type="ARBA" id="ARBA00023133"/>
    </source>
</evidence>
<dbReference type="GO" id="GO:0004655">
    <property type="term" value="F:porphobilinogen synthase activity"/>
    <property type="evidence" value="ECO:0007669"/>
    <property type="project" value="UniProtKB-EC"/>
</dbReference>
<dbReference type="Gene3D" id="3.20.20.70">
    <property type="entry name" value="Aldolase class I"/>
    <property type="match status" value="1"/>
</dbReference>
<dbReference type="GO" id="GO:0005829">
    <property type="term" value="C:cytosol"/>
    <property type="evidence" value="ECO:0007669"/>
    <property type="project" value="TreeGrafter"/>
</dbReference>
<dbReference type="InterPro" id="IPR001731">
    <property type="entry name" value="ALAD"/>
</dbReference>
<comment type="pathway">
    <text evidence="1">Porphyrin-containing compound metabolism; protoporphyrin-IX biosynthesis; coproporphyrinogen-III from 5-aminolevulinate: step 1/4.</text>
</comment>
<dbReference type="PRINTS" id="PR00144">
    <property type="entry name" value="DALDHYDRTASE"/>
</dbReference>
<dbReference type="InterPro" id="IPR013785">
    <property type="entry name" value="Aldolase_TIM"/>
</dbReference>
<keyword evidence="6" id="KW-0456">Lyase</keyword>
<protein>
    <recommendedName>
        <fullName evidence="4">Delta-aminolevulinic acid dehydratase</fullName>
        <ecNumber evidence="3">4.2.1.24</ecNumber>
    </recommendedName>
    <alternativeName>
        <fullName evidence="8">Porphobilinogen synthase</fullName>
    </alternativeName>
</protein>
<dbReference type="PANTHER" id="PTHR11458">
    <property type="entry name" value="DELTA-AMINOLEVULINIC ACID DEHYDRATASE"/>
    <property type="match status" value="1"/>
</dbReference>
<evidence type="ECO:0000256" key="8">
    <source>
        <dbReference type="ARBA" id="ARBA00032837"/>
    </source>
</evidence>
<dbReference type="SUPFAM" id="SSF51569">
    <property type="entry name" value="Aldolase"/>
    <property type="match status" value="1"/>
</dbReference>
<reference evidence="10" key="1">
    <citation type="submission" date="2020-05" db="EMBL/GenBank/DDBJ databases">
        <authorList>
            <person name="Chiriac C."/>
            <person name="Salcher M."/>
            <person name="Ghai R."/>
            <person name="Kavagutti S V."/>
        </authorList>
    </citation>
    <scope>NUCLEOTIDE SEQUENCE</scope>
</reference>
<evidence type="ECO:0000256" key="2">
    <source>
        <dbReference type="ARBA" id="ARBA00008055"/>
    </source>
</evidence>
<dbReference type="GO" id="GO:0006782">
    <property type="term" value="P:protoporphyrinogen IX biosynthetic process"/>
    <property type="evidence" value="ECO:0007669"/>
    <property type="project" value="UniProtKB-UniPathway"/>
</dbReference>
<evidence type="ECO:0000256" key="4">
    <source>
        <dbReference type="ARBA" id="ARBA00020771"/>
    </source>
</evidence>
<dbReference type="PANTHER" id="PTHR11458:SF0">
    <property type="entry name" value="DELTA-AMINOLEVULINIC ACID DEHYDRATASE"/>
    <property type="match status" value="1"/>
</dbReference>
<sequence length="305" mass="32322">MSETRLAPGDLVLPLFVEEGIDAPVPVASMPGVSRLPLAALEAEAQELTELGIPAVLLFGIPAEKDASGSGAWADGGVVQEATRRLKAAQPDLLVITDVCLCEYTAHGHCGVLDEHGEVRNDATLELLARTAVSHARAGADIIAPSDMMDGRVAAIRTALDADGSTEIPILSYSAKYASAFYGPFRDAADSAPARGDRRGYQMDPANAREVVRETLLDVAEGADMVMVKPALAYLDVLRRVREATDLPLAAYNVSGEYAMVKAAAQAGWLDERAAVLETLTAIRRAGADIVISYHAKDAAQWLQT</sequence>
<dbReference type="FunFam" id="3.20.20.70:FF:000019">
    <property type="entry name" value="Delta-aminolevulinic acid dehydratase"/>
    <property type="match status" value="1"/>
</dbReference>
<dbReference type="NCBIfam" id="NF006762">
    <property type="entry name" value="PRK09283.1"/>
    <property type="match status" value="1"/>
</dbReference>
<dbReference type="GO" id="GO:0008270">
    <property type="term" value="F:zinc ion binding"/>
    <property type="evidence" value="ECO:0007669"/>
    <property type="project" value="TreeGrafter"/>
</dbReference>
<evidence type="ECO:0000313" key="10">
    <source>
        <dbReference type="EMBL" id="CAB4858183.1"/>
    </source>
</evidence>
<dbReference type="PROSITE" id="PS00169">
    <property type="entry name" value="D_ALA_DEHYDRATASE"/>
    <property type="match status" value="1"/>
</dbReference>
<comment type="similarity">
    <text evidence="2">Belongs to the ALAD family.</text>
</comment>
<evidence type="ECO:0000256" key="1">
    <source>
        <dbReference type="ARBA" id="ARBA00004694"/>
    </source>
</evidence>
<dbReference type="EC" id="4.2.1.24" evidence="3"/>
<keyword evidence="5" id="KW-0350">Heme biosynthesis</keyword>
<keyword evidence="7" id="KW-0627">Porphyrin biosynthesis</keyword>
<comment type="catalytic activity">
    <reaction evidence="9">
        <text>2 5-aminolevulinate = porphobilinogen + 2 H2O + H(+)</text>
        <dbReference type="Rhea" id="RHEA:24064"/>
        <dbReference type="ChEBI" id="CHEBI:15377"/>
        <dbReference type="ChEBI" id="CHEBI:15378"/>
        <dbReference type="ChEBI" id="CHEBI:58126"/>
        <dbReference type="ChEBI" id="CHEBI:356416"/>
        <dbReference type="EC" id="4.2.1.24"/>
    </reaction>
</comment>
<evidence type="ECO:0000256" key="9">
    <source>
        <dbReference type="ARBA" id="ARBA00047651"/>
    </source>
</evidence>
<organism evidence="10">
    <name type="scientific">freshwater metagenome</name>
    <dbReference type="NCBI Taxonomy" id="449393"/>
    <lineage>
        <taxon>unclassified sequences</taxon>
        <taxon>metagenomes</taxon>
        <taxon>ecological metagenomes</taxon>
    </lineage>
</organism>
<dbReference type="PIRSF" id="PIRSF001415">
    <property type="entry name" value="Porphbilin_synth"/>
    <property type="match status" value="1"/>
</dbReference>
<dbReference type="Pfam" id="PF00490">
    <property type="entry name" value="ALAD"/>
    <property type="match status" value="1"/>
</dbReference>
<dbReference type="UniPathway" id="UPA00251">
    <property type="reaction ID" value="UER00318"/>
</dbReference>
<dbReference type="InterPro" id="IPR030656">
    <property type="entry name" value="ALAD_AS"/>
</dbReference>
<evidence type="ECO:0000256" key="3">
    <source>
        <dbReference type="ARBA" id="ARBA00012053"/>
    </source>
</evidence>
<evidence type="ECO:0000256" key="6">
    <source>
        <dbReference type="ARBA" id="ARBA00023239"/>
    </source>
</evidence>